<dbReference type="Proteomes" id="UP000789595">
    <property type="component" value="Unassembled WGS sequence"/>
</dbReference>
<evidence type="ECO:0000256" key="3">
    <source>
        <dbReference type="PROSITE-ProRule" id="PRU00023"/>
    </source>
</evidence>
<comment type="caution">
    <text evidence="4">The sequence shown here is derived from an EMBL/GenBank/DDBJ whole genome shotgun (WGS) entry which is preliminary data.</text>
</comment>
<organism evidence="4 5">
    <name type="scientific">Pelagomonas calceolata</name>
    <dbReference type="NCBI Taxonomy" id="35677"/>
    <lineage>
        <taxon>Eukaryota</taxon>
        <taxon>Sar</taxon>
        <taxon>Stramenopiles</taxon>
        <taxon>Ochrophyta</taxon>
        <taxon>Pelagophyceae</taxon>
        <taxon>Pelagomonadales</taxon>
        <taxon>Pelagomonadaceae</taxon>
        <taxon>Pelagomonas</taxon>
    </lineage>
</organism>
<protein>
    <submittedName>
        <fullName evidence="4">Uncharacterized protein</fullName>
    </submittedName>
</protein>
<evidence type="ECO:0000313" key="5">
    <source>
        <dbReference type="Proteomes" id="UP000789595"/>
    </source>
</evidence>
<accession>A0A8J2SLP9</accession>
<gene>
    <name evidence="4" type="ORF">PECAL_4P11240</name>
</gene>
<dbReference type="PANTHER" id="PTHR24126">
    <property type="entry name" value="ANKYRIN REPEAT, PH AND SEC7 DOMAIN CONTAINING PROTEIN SECG-RELATED"/>
    <property type="match status" value="1"/>
</dbReference>
<feature type="repeat" description="ANK" evidence="3">
    <location>
        <begin position="179"/>
        <end position="211"/>
    </location>
</feature>
<dbReference type="OrthoDB" id="539213at2759"/>
<dbReference type="PROSITE" id="PS50088">
    <property type="entry name" value="ANK_REPEAT"/>
    <property type="match status" value="2"/>
</dbReference>
<dbReference type="GO" id="GO:0061629">
    <property type="term" value="F:RNA polymerase II-specific DNA-binding transcription factor binding"/>
    <property type="evidence" value="ECO:0007669"/>
    <property type="project" value="TreeGrafter"/>
</dbReference>
<dbReference type="GO" id="GO:0005634">
    <property type="term" value="C:nucleus"/>
    <property type="evidence" value="ECO:0007669"/>
    <property type="project" value="TreeGrafter"/>
</dbReference>
<evidence type="ECO:0000256" key="2">
    <source>
        <dbReference type="ARBA" id="ARBA00023043"/>
    </source>
</evidence>
<dbReference type="EMBL" id="CAKKNE010000004">
    <property type="protein sequence ID" value="CAH0373880.1"/>
    <property type="molecule type" value="Genomic_DNA"/>
</dbReference>
<evidence type="ECO:0000313" key="4">
    <source>
        <dbReference type="EMBL" id="CAH0373880.1"/>
    </source>
</evidence>
<keyword evidence="5" id="KW-1185">Reference proteome</keyword>
<sequence length="410" mass="44945">MSTPKRILDHVRDGDVAPVRDWLATATCQDALGLFWNLLGSRRAANLRFISLVLDSGMVTLSWAEHKAVLYAVGQAAGSDVQKDIRRAAEAILGAPERSLDTRKVLIKELCEKVLSLTIREQITREQAVVIAAAELDFTDKKGVYLEASYLVRAATFSNASVVRELCSRGANPNHVNEHNWTALHTAAQGRHVDVVRALLDCGGDPNLRVAPEDEFDERLNPPTPLMCAAASTHSAEVVRVLLSRGADFTATNATNRDAQAYALKALSRPTRDEFPDDEDRGEWELQDWRLAGEAERIFELLADVRTAGSWKRYVGAWRVQLLLLQKLCSTGRASPVTALGPDHARGPASVEALEATSGCKVTRPRKRAPPTDATEEGPTDALMARLVALPPPMVGKVASYWRTARDPLY</sequence>
<evidence type="ECO:0000256" key="1">
    <source>
        <dbReference type="ARBA" id="ARBA00022737"/>
    </source>
</evidence>
<dbReference type="SMART" id="SM00248">
    <property type="entry name" value="ANK"/>
    <property type="match status" value="3"/>
</dbReference>
<dbReference type="Gene3D" id="1.25.40.20">
    <property type="entry name" value="Ankyrin repeat-containing domain"/>
    <property type="match status" value="1"/>
</dbReference>
<dbReference type="AlphaFoldDB" id="A0A8J2SLP9"/>
<reference evidence="4" key="1">
    <citation type="submission" date="2021-11" db="EMBL/GenBank/DDBJ databases">
        <authorList>
            <consortium name="Genoscope - CEA"/>
            <person name="William W."/>
        </authorList>
    </citation>
    <scope>NUCLEOTIDE SEQUENCE</scope>
</reference>
<proteinExistence type="predicted"/>
<dbReference type="PANTHER" id="PTHR24126:SF14">
    <property type="entry name" value="ANK_REP_REGION DOMAIN-CONTAINING PROTEIN"/>
    <property type="match status" value="1"/>
</dbReference>
<keyword evidence="2 3" id="KW-0040">ANK repeat</keyword>
<dbReference type="SUPFAM" id="SSF48403">
    <property type="entry name" value="Ankyrin repeat"/>
    <property type="match status" value="1"/>
</dbReference>
<feature type="repeat" description="ANK" evidence="3">
    <location>
        <begin position="221"/>
        <end position="254"/>
    </location>
</feature>
<dbReference type="PROSITE" id="PS50297">
    <property type="entry name" value="ANK_REP_REGION"/>
    <property type="match status" value="2"/>
</dbReference>
<dbReference type="InterPro" id="IPR002110">
    <property type="entry name" value="Ankyrin_rpt"/>
</dbReference>
<dbReference type="InterPro" id="IPR036770">
    <property type="entry name" value="Ankyrin_rpt-contain_sf"/>
</dbReference>
<dbReference type="GO" id="GO:0006357">
    <property type="term" value="P:regulation of transcription by RNA polymerase II"/>
    <property type="evidence" value="ECO:0007669"/>
    <property type="project" value="TreeGrafter"/>
</dbReference>
<keyword evidence="1" id="KW-0677">Repeat</keyword>
<name>A0A8J2SLP9_9STRA</name>
<dbReference type="Pfam" id="PF12796">
    <property type="entry name" value="Ank_2"/>
    <property type="match status" value="1"/>
</dbReference>